<protein>
    <submittedName>
        <fullName evidence="1">Uncharacterized protein</fullName>
    </submittedName>
</protein>
<evidence type="ECO:0000313" key="2">
    <source>
        <dbReference type="Proteomes" id="UP000807353"/>
    </source>
</evidence>
<sequence>MHLAALNIPDLLINLWRGILDCDKNNDRKTWQDHGKTKISRWEFILYLYCLGPGVFYNVLPEPYYKNFCKLVLAMRIFHQHKISKQELLDGHEAILSFCQEFEVLYYHQLIAQLHYIQPGVHSLTHLGTGVVKAGPGIISSQWTMECTIGNLVEEICQPSNPYMNLSRQGLLQAQLNALKSLIPDLEPPEQPIPQTGIDLGGGYALPCAREKTPQNLQPCEADAIHKFMQEQYGGGECEAVARWACLQLPTGQIARSAWKEKEKHFTKVQMSQNVKVQDQSSPHGFSLAEVEFYFLLSVSPDNQHALALFLEESFQTLISCTPGGEAGLCIIPVTSIMAVVGMVPHRPFGDNSEL</sequence>
<comment type="caution">
    <text evidence="1">The sequence shown here is derived from an EMBL/GenBank/DDBJ whole genome shotgun (WGS) entry which is preliminary data.</text>
</comment>
<dbReference type="AlphaFoldDB" id="A0A9P5XSM5"/>
<accession>A0A9P5XSM5</accession>
<dbReference type="OrthoDB" id="2669721at2759"/>
<organism evidence="1 2">
    <name type="scientific">Collybia nuda</name>
    <dbReference type="NCBI Taxonomy" id="64659"/>
    <lineage>
        <taxon>Eukaryota</taxon>
        <taxon>Fungi</taxon>
        <taxon>Dikarya</taxon>
        <taxon>Basidiomycota</taxon>
        <taxon>Agaricomycotina</taxon>
        <taxon>Agaricomycetes</taxon>
        <taxon>Agaricomycetidae</taxon>
        <taxon>Agaricales</taxon>
        <taxon>Tricholomatineae</taxon>
        <taxon>Clitocybaceae</taxon>
        <taxon>Collybia</taxon>
    </lineage>
</organism>
<reference evidence="1" key="1">
    <citation type="submission" date="2020-11" db="EMBL/GenBank/DDBJ databases">
        <authorList>
            <consortium name="DOE Joint Genome Institute"/>
            <person name="Ahrendt S."/>
            <person name="Riley R."/>
            <person name="Andreopoulos W."/>
            <person name="Labutti K."/>
            <person name="Pangilinan J."/>
            <person name="Ruiz-Duenas F.J."/>
            <person name="Barrasa J.M."/>
            <person name="Sanchez-Garcia M."/>
            <person name="Camarero S."/>
            <person name="Miyauchi S."/>
            <person name="Serrano A."/>
            <person name="Linde D."/>
            <person name="Babiker R."/>
            <person name="Drula E."/>
            <person name="Ayuso-Fernandez I."/>
            <person name="Pacheco R."/>
            <person name="Padilla G."/>
            <person name="Ferreira P."/>
            <person name="Barriuso J."/>
            <person name="Kellner H."/>
            <person name="Castanera R."/>
            <person name="Alfaro M."/>
            <person name="Ramirez L."/>
            <person name="Pisabarro A.G."/>
            <person name="Kuo A."/>
            <person name="Tritt A."/>
            <person name="Lipzen A."/>
            <person name="He G."/>
            <person name="Yan M."/>
            <person name="Ng V."/>
            <person name="Cullen D."/>
            <person name="Martin F."/>
            <person name="Rosso M.-N."/>
            <person name="Henrissat B."/>
            <person name="Hibbett D."/>
            <person name="Martinez A.T."/>
            <person name="Grigoriev I.V."/>
        </authorList>
    </citation>
    <scope>NUCLEOTIDE SEQUENCE</scope>
    <source>
        <strain evidence="1">CBS 247.69</strain>
    </source>
</reference>
<gene>
    <name evidence="1" type="ORF">BDZ94DRAFT_1351950</name>
</gene>
<evidence type="ECO:0000313" key="1">
    <source>
        <dbReference type="EMBL" id="KAF9456105.1"/>
    </source>
</evidence>
<dbReference type="Proteomes" id="UP000807353">
    <property type="component" value="Unassembled WGS sequence"/>
</dbReference>
<name>A0A9P5XSM5_9AGAR</name>
<dbReference type="EMBL" id="MU150460">
    <property type="protein sequence ID" value="KAF9456105.1"/>
    <property type="molecule type" value="Genomic_DNA"/>
</dbReference>
<proteinExistence type="predicted"/>
<keyword evidence="2" id="KW-1185">Reference proteome</keyword>